<proteinExistence type="predicted"/>
<dbReference type="InterPro" id="IPR050863">
    <property type="entry name" value="CenT-Element_Derived"/>
</dbReference>
<feature type="region of interest" description="Disordered" evidence="2">
    <location>
        <begin position="106"/>
        <end position="129"/>
    </location>
</feature>
<name>A0A9W6WNX2_9STRA</name>
<feature type="region of interest" description="Disordered" evidence="2">
    <location>
        <begin position="1"/>
        <end position="43"/>
    </location>
</feature>
<reference evidence="4" key="1">
    <citation type="submission" date="2023-04" db="EMBL/GenBank/DDBJ databases">
        <title>Phytophthora lilii NBRC 32176.</title>
        <authorList>
            <person name="Ichikawa N."/>
            <person name="Sato H."/>
            <person name="Tonouchi N."/>
        </authorList>
    </citation>
    <scope>NUCLEOTIDE SEQUENCE</scope>
    <source>
        <strain evidence="4">NBRC 32176</strain>
    </source>
</reference>
<dbReference type="InterPro" id="IPR006600">
    <property type="entry name" value="HTH_CenpB_DNA-bd_dom"/>
</dbReference>
<protein>
    <submittedName>
        <fullName evidence="4">Unnamed protein product</fullName>
    </submittedName>
</protein>
<feature type="compositionally biased region" description="Basic and acidic residues" evidence="2">
    <location>
        <begin position="1"/>
        <end position="10"/>
    </location>
</feature>
<comment type="caution">
    <text evidence="4">The sequence shown here is derived from an EMBL/GenBank/DDBJ whole genome shotgun (WGS) entry which is preliminary data.</text>
</comment>
<sequence>MDATTAHDDEMLALTLGDVEDLERRTQPKPRAFESFSHDQAAQSEALSMPLTLPASPTLLPLNSSPAAPHRQAAPLSVQSYFQSEGSSAGSFAASSDEYRRLKDAMSLPPATSPPHVKAGKKRKQGNSVSIDLQTKIRIIEVAEQYQYDPKSSSRSKEGGAVAGHGKEMVNGIRLAEQFGLNKSTVSRILKRKEEFKKAYYKDNISGCSKHINKKSKFDKLNRLVENWFDMNREKNGTISDTLIRDVGKRYAEELGIEDFRGSNGWVRSLRNRKEHTARNSVSMEQQEVERRKKDNEAIERMRTIFPNGVKDMAGFFKDLSIYLERDGGGMGGFGDMGGHTSSSNNNSSARDAAAVLAGASYTDMEDDLSREDDGVMAEEFLKKKMVESLRVWSQELMASELAKLKKRMKPRQAAIL</sequence>
<dbReference type="EMBL" id="BSXW01000089">
    <property type="protein sequence ID" value="GMF11846.1"/>
    <property type="molecule type" value="Genomic_DNA"/>
</dbReference>
<dbReference type="SUPFAM" id="SSF46689">
    <property type="entry name" value="Homeodomain-like"/>
    <property type="match status" value="1"/>
</dbReference>
<dbReference type="SMART" id="SM00674">
    <property type="entry name" value="CENPB"/>
    <property type="match status" value="1"/>
</dbReference>
<evidence type="ECO:0000313" key="4">
    <source>
        <dbReference type="EMBL" id="GMF11846.1"/>
    </source>
</evidence>
<feature type="domain" description="HTH CENPB-type" evidence="3">
    <location>
        <begin position="209"/>
        <end position="280"/>
    </location>
</feature>
<dbReference type="Pfam" id="PF03221">
    <property type="entry name" value="HTH_Tnp_Tc5"/>
    <property type="match status" value="1"/>
</dbReference>
<dbReference type="PANTHER" id="PTHR19303:SF57">
    <property type="entry name" value="HTH CENPB-TYPE DOMAIN-CONTAINING PROTEIN"/>
    <property type="match status" value="1"/>
</dbReference>
<dbReference type="PANTHER" id="PTHR19303">
    <property type="entry name" value="TRANSPOSON"/>
    <property type="match status" value="1"/>
</dbReference>
<dbReference type="AlphaFoldDB" id="A0A9W6WNX2"/>
<dbReference type="InterPro" id="IPR009057">
    <property type="entry name" value="Homeodomain-like_sf"/>
</dbReference>
<dbReference type="Gene3D" id="1.10.10.60">
    <property type="entry name" value="Homeodomain-like"/>
    <property type="match status" value="2"/>
</dbReference>
<gene>
    <name evidence="4" type="ORF">Plil01_000251800</name>
</gene>
<dbReference type="OrthoDB" id="3229771at2759"/>
<evidence type="ECO:0000256" key="2">
    <source>
        <dbReference type="SAM" id="MobiDB-lite"/>
    </source>
</evidence>
<accession>A0A9W6WNX2</accession>
<dbReference type="GO" id="GO:0003677">
    <property type="term" value="F:DNA binding"/>
    <property type="evidence" value="ECO:0007669"/>
    <property type="project" value="UniProtKB-KW"/>
</dbReference>
<evidence type="ECO:0000256" key="1">
    <source>
        <dbReference type="ARBA" id="ARBA00023125"/>
    </source>
</evidence>
<organism evidence="4 5">
    <name type="scientific">Phytophthora lilii</name>
    <dbReference type="NCBI Taxonomy" id="2077276"/>
    <lineage>
        <taxon>Eukaryota</taxon>
        <taxon>Sar</taxon>
        <taxon>Stramenopiles</taxon>
        <taxon>Oomycota</taxon>
        <taxon>Peronosporomycetes</taxon>
        <taxon>Peronosporales</taxon>
        <taxon>Peronosporaceae</taxon>
        <taxon>Phytophthora</taxon>
    </lineage>
</organism>
<dbReference type="GO" id="GO:0005634">
    <property type="term" value="C:nucleus"/>
    <property type="evidence" value="ECO:0007669"/>
    <property type="project" value="TreeGrafter"/>
</dbReference>
<dbReference type="Proteomes" id="UP001165083">
    <property type="component" value="Unassembled WGS sequence"/>
</dbReference>
<dbReference type="PROSITE" id="PS51253">
    <property type="entry name" value="HTH_CENPB"/>
    <property type="match status" value="1"/>
</dbReference>
<evidence type="ECO:0000259" key="3">
    <source>
        <dbReference type="PROSITE" id="PS51253"/>
    </source>
</evidence>
<keyword evidence="5" id="KW-1185">Reference proteome</keyword>
<evidence type="ECO:0000313" key="5">
    <source>
        <dbReference type="Proteomes" id="UP001165083"/>
    </source>
</evidence>
<keyword evidence="1" id="KW-0238">DNA-binding</keyword>